<dbReference type="Proteomes" id="UP000031512">
    <property type="component" value="Chromosome 3"/>
</dbReference>
<dbReference type="GO" id="GO:0000981">
    <property type="term" value="F:DNA-binding transcription factor activity, RNA polymerase II-specific"/>
    <property type="evidence" value="ECO:0007669"/>
    <property type="project" value="TreeGrafter"/>
</dbReference>
<dbReference type="PANTHER" id="PTHR10252:SF8">
    <property type="entry name" value="NUCLEAR TRANSCRIPTION FACTOR Y SUBUNIT GAMMA"/>
    <property type="match status" value="1"/>
</dbReference>
<organism evidence="9 10">
    <name type="scientific">Theileria equi strain WA</name>
    <dbReference type="NCBI Taxonomy" id="1537102"/>
    <lineage>
        <taxon>Eukaryota</taxon>
        <taxon>Sar</taxon>
        <taxon>Alveolata</taxon>
        <taxon>Apicomplexa</taxon>
        <taxon>Aconoidasida</taxon>
        <taxon>Piroplasmida</taxon>
        <taxon>Theileriidae</taxon>
        <taxon>Theileria</taxon>
    </lineage>
</organism>
<evidence type="ECO:0000256" key="1">
    <source>
        <dbReference type="ARBA" id="ARBA00004123"/>
    </source>
</evidence>
<dbReference type="eggNOG" id="KOG1657">
    <property type="taxonomic scope" value="Eukaryota"/>
</dbReference>
<keyword evidence="5" id="KW-0804">Transcription</keyword>
<evidence type="ECO:0000256" key="3">
    <source>
        <dbReference type="ARBA" id="ARBA00023125"/>
    </source>
</evidence>
<sequence>MSESSISEPRDDIYDYKSTYMNDEVDQNRNAQLPVARVKKIMKEGEHSGMISADAPVILAKACEMLIKELTLQSWTCTLLTRRCTLQKQDITSAIFKSNIYNFLYDVLTPEELRPKMESQLLATQRTQGIHINPRVNCQRNGRLSIPPGIQLIHERLQKRSIKQIHPYRLPQLGPVAPIQGYMPTQYEGLPIAQNPTYIPTMNPNRPIPMQPPMMIHRSQPIRNPGQVIKTHVTPYQTHYVNTPRFNGYHDERFDNQYFIPNNFN</sequence>
<evidence type="ECO:0000313" key="10">
    <source>
        <dbReference type="Proteomes" id="UP000031512"/>
    </source>
</evidence>
<dbReference type="GO" id="GO:0000978">
    <property type="term" value="F:RNA polymerase II cis-regulatory region sequence-specific DNA binding"/>
    <property type="evidence" value="ECO:0007669"/>
    <property type="project" value="TreeGrafter"/>
</dbReference>
<dbReference type="InterPro" id="IPR009072">
    <property type="entry name" value="Histone-fold"/>
</dbReference>
<keyword evidence="9" id="KW-0808">Transferase</keyword>
<keyword evidence="4" id="KW-0010">Activator</keyword>
<accession>L0B0E5</accession>
<evidence type="ECO:0000256" key="6">
    <source>
        <dbReference type="ARBA" id="ARBA00023242"/>
    </source>
</evidence>
<evidence type="ECO:0000256" key="2">
    <source>
        <dbReference type="ARBA" id="ARBA00023015"/>
    </source>
</evidence>
<keyword evidence="3" id="KW-0238">DNA-binding</keyword>
<protein>
    <submittedName>
        <fullName evidence="9">Histone-like transcription factor CBF/NF-Y and archaeal histone domain-containing protein</fullName>
        <ecNumber evidence="9">2.7.7.7</ecNumber>
    </submittedName>
</protein>
<keyword evidence="2" id="KW-0805">Transcription regulation</keyword>
<dbReference type="GeneID" id="15805346"/>
<evidence type="ECO:0000256" key="5">
    <source>
        <dbReference type="ARBA" id="ARBA00023163"/>
    </source>
</evidence>
<dbReference type="Gene3D" id="1.10.20.10">
    <property type="entry name" value="Histone, subunit A"/>
    <property type="match status" value="1"/>
</dbReference>
<dbReference type="EC" id="2.7.7.7" evidence="9"/>
<dbReference type="SUPFAM" id="SSF47113">
    <property type="entry name" value="Histone-fold"/>
    <property type="match status" value="1"/>
</dbReference>
<gene>
    <name evidence="9" type="ORF">BEWA_001430</name>
</gene>
<dbReference type="KEGG" id="beq:BEWA_001430"/>
<dbReference type="Pfam" id="PF00125">
    <property type="entry name" value="Histone"/>
    <property type="match status" value="1"/>
</dbReference>
<dbReference type="CDD" id="cd22908">
    <property type="entry name" value="HFD_NFYC-like"/>
    <property type="match status" value="1"/>
</dbReference>
<dbReference type="OrthoDB" id="361969at2759"/>
<dbReference type="AlphaFoldDB" id="L0B0E5"/>
<dbReference type="PANTHER" id="PTHR10252">
    <property type="entry name" value="HISTONE-LIKE TRANSCRIPTION FACTOR CCAAT-RELATED"/>
    <property type="match status" value="1"/>
</dbReference>
<comment type="subcellular location">
    <subcellularLocation>
        <location evidence="1">Nucleus</location>
    </subcellularLocation>
</comment>
<dbReference type="EMBL" id="CP001670">
    <property type="protein sequence ID" value="AFZ80736.1"/>
    <property type="molecule type" value="Genomic_DNA"/>
</dbReference>
<dbReference type="GO" id="GO:0046982">
    <property type="term" value="F:protein heterodimerization activity"/>
    <property type="evidence" value="ECO:0007669"/>
    <property type="project" value="InterPro"/>
</dbReference>
<proteinExistence type="inferred from homology"/>
<dbReference type="InterPro" id="IPR007125">
    <property type="entry name" value="H2A/H2B/H3"/>
</dbReference>
<name>L0B0E5_THEEQ</name>
<reference evidence="9 10" key="1">
    <citation type="journal article" date="2012" name="BMC Genomics">
        <title>Comparative genomic analysis and phylogenetic position of Theileria equi.</title>
        <authorList>
            <person name="Kappmeyer L.S."/>
            <person name="Thiagarajan M."/>
            <person name="Herndon D.R."/>
            <person name="Ramsay J.D."/>
            <person name="Caler E."/>
            <person name="Djikeng A."/>
            <person name="Gillespie J.J."/>
            <person name="Lau A.O."/>
            <person name="Roalson E.H."/>
            <person name="Silva J.C."/>
            <person name="Silva M.G."/>
            <person name="Suarez C.E."/>
            <person name="Ueti M.W."/>
            <person name="Nene V.M."/>
            <person name="Mealey R.H."/>
            <person name="Knowles D.P."/>
            <person name="Brayton K.A."/>
        </authorList>
    </citation>
    <scope>NUCLEOTIDE SEQUENCE [LARGE SCALE GENOMIC DNA]</scope>
    <source>
        <strain evidence="9 10">WA</strain>
    </source>
</reference>
<dbReference type="VEuPathDB" id="PiroplasmaDB:BEWA_001430"/>
<dbReference type="STRING" id="1537102.L0B0E5"/>
<keyword evidence="10" id="KW-1185">Reference proteome</keyword>
<feature type="domain" description="Core Histone H2A/H2B/H3" evidence="8">
    <location>
        <begin position="27"/>
        <end position="95"/>
    </location>
</feature>
<evidence type="ECO:0000313" key="9">
    <source>
        <dbReference type="EMBL" id="AFZ80736.1"/>
    </source>
</evidence>
<dbReference type="RefSeq" id="XP_004830402.1">
    <property type="nucleotide sequence ID" value="XM_004830345.1"/>
</dbReference>
<evidence type="ECO:0000259" key="8">
    <source>
        <dbReference type="Pfam" id="PF00125"/>
    </source>
</evidence>
<dbReference type="GO" id="GO:0003887">
    <property type="term" value="F:DNA-directed DNA polymerase activity"/>
    <property type="evidence" value="ECO:0007669"/>
    <property type="project" value="UniProtKB-EC"/>
</dbReference>
<dbReference type="InterPro" id="IPR050568">
    <property type="entry name" value="Transcr_DNA_Rep_Reg"/>
</dbReference>
<comment type="similarity">
    <text evidence="7">Belongs to the NFYC/HAP5 subunit family.</text>
</comment>
<dbReference type="GO" id="GO:0005634">
    <property type="term" value="C:nucleus"/>
    <property type="evidence" value="ECO:0007669"/>
    <property type="project" value="UniProtKB-SubCell"/>
</dbReference>
<keyword evidence="6" id="KW-0539">Nucleus</keyword>
<evidence type="ECO:0000256" key="4">
    <source>
        <dbReference type="ARBA" id="ARBA00023159"/>
    </source>
</evidence>
<evidence type="ECO:0000256" key="7">
    <source>
        <dbReference type="ARBA" id="ARBA00038129"/>
    </source>
</evidence>
<keyword evidence="9" id="KW-0548">Nucleotidyltransferase</keyword>